<evidence type="ECO:0000256" key="1">
    <source>
        <dbReference type="SAM" id="MobiDB-lite"/>
    </source>
</evidence>
<accession>A0A388K7V8</accession>
<name>A0A388K7V8_CHABU</name>
<feature type="compositionally biased region" description="Low complexity" evidence="1">
    <location>
        <begin position="132"/>
        <end position="190"/>
    </location>
</feature>
<keyword evidence="3" id="KW-1185">Reference proteome</keyword>
<proteinExistence type="predicted"/>
<reference evidence="2 3" key="1">
    <citation type="journal article" date="2018" name="Cell">
        <title>The Chara Genome: Secondary Complexity and Implications for Plant Terrestrialization.</title>
        <authorList>
            <person name="Nishiyama T."/>
            <person name="Sakayama H."/>
            <person name="Vries J.D."/>
            <person name="Buschmann H."/>
            <person name="Saint-Marcoux D."/>
            <person name="Ullrich K.K."/>
            <person name="Haas F.B."/>
            <person name="Vanderstraeten L."/>
            <person name="Becker D."/>
            <person name="Lang D."/>
            <person name="Vosolsobe S."/>
            <person name="Rombauts S."/>
            <person name="Wilhelmsson P.K.I."/>
            <person name="Janitza P."/>
            <person name="Kern R."/>
            <person name="Heyl A."/>
            <person name="Rumpler F."/>
            <person name="Villalobos L.I.A.C."/>
            <person name="Clay J.M."/>
            <person name="Skokan R."/>
            <person name="Toyoda A."/>
            <person name="Suzuki Y."/>
            <person name="Kagoshima H."/>
            <person name="Schijlen E."/>
            <person name="Tajeshwar N."/>
            <person name="Catarino B."/>
            <person name="Hetherington A.J."/>
            <person name="Saltykova A."/>
            <person name="Bonnot C."/>
            <person name="Breuninger H."/>
            <person name="Symeonidi A."/>
            <person name="Radhakrishnan G.V."/>
            <person name="Van Nieuwerburgh F."/>
            <person name="Deforce D."/>
            <person name="Chang C."/>
            <person name="Karol K.G."/>
            <person name="Hedrich R."/>
            <person name="Ulvskov P."/>
            <person name="Glockner G."/>
            <person name="Delwiche C.F."/>
            <person name="Petrasek J."/>
            <person name="Van de Peer Y."/>
            <person name="Friml J."/>
            <person name="Beilby M."/>
            <person name="Dolan L."/>
            <person name="Kohara Y."/>
            <person name="Sugano S."/>
            <person name="Fujiyama A."/>
            <person name="Delaux P.-M."/>
            <person name="Quint M."/>
            <person name="TheiBen G."/>
            <person name="Hagemann M."/>
            <person name="Harholt J."/>
            <person name="Dunand C."/>
            <person name="Zachgo S."/>
            <person name="Langdale J."/>
            <person name="Maumus F."/>
            <person name="Straeten D.V.D."/>
            <person name="Gould S.B."/>
            <person name="Rensing S.A."/>
        </authorList>
    </citation>
    <scope>NUCLEOTIDE SEQUENCE [LARGE SCALE GENOMIC DNA]</scope>
    <source>
        <strain evidence="2 3">S276</strain>
    </source>
</reference>
<dbReference type="Proteomes" id="UP000265515">
    <property type="component" value="Unassembled WGS sequence"/>
</dbReference>
<dbReference type="AlphaFoldDB" id="A0A388K7V8"/>
<protein>
    <submittedName>
        <fullName evidence="2">Uncharacterized protein</fullName>
    </submittedName>
</protein>
<comment type="caution">
    <text evidence="2">The sequence shown here is derived from an EMBL/GenBank/DDBJ whole genome shotgun (WGS) entry which is preliminary data.</text>
</comment>
<gene>
    <name evidence="2" type="ORF">CBR_g57026</name>
</gene>
<dbReference type="PROSITE" id="PS51257">
    <property type="entry name" value="PROKAR_LIPOPROTEIN"/>
    <property type="match status" value="1"/>
</dbReference>
<evidence type="ECO:0000313" key="2">
    <source>
        <dbReference type="EMBL" id="GBG66144.1"/>
    </source>
</evidence>
<sequence>MACSRELGAHAWLATVQASSACVSQVVAKLRSVAAERIVPSISWIHRMRHLLEVTWGLEEGPPPHLDAIIGSPRLDDLMRHYYDKLEKGQGLCATLEDLCYDDDDDTTEDANSINLNIDCKDNGNLTYMAVNLNNNNNNDKSNNNNDDNNDCGDNNNDSNDNNKISNNISNDDDNNNNNNNNDNNNNNNNNDDDCDLRDDGDDICIQVIQVIATDNNDHFVGCEVNIYNSDSDGSGRWVQRAPTTIFVIFSGGWFFGRGSLSACSRAVRAGEIALRSFSGIRVGGSQGRTAALGAPHLPICAI</sequence>
<dbReference type="Gramene" id="GBG66144">
    <property type="protein sequence ID" value="GBG66144"/>
    <property type="gene ID" value="CBR_g57026"/>
</dbReference>
<organism evidence="2 3">
    <name type="scientific">Chara braunii</name>
    <name type="common">Braun's stonewort</name>
    <dbReference type="NCBI Taxonomy" id="69332"/>
    <lineage>
        <taxon>Eukaryota</taxon>
        <taxon>Viridiplantae</taxon>
        <taxon>Streptophyta</taxon>
        <taxon>Charophyceae</taxon>
        <taxon>Charales</taxon>
        <taxon>Characeae</taxon>
        <taxon>Chara</taxon>
    </lineage>
</organism>
<evidence type="ECO:0000313" key="3">
    <source>
        <dbReference type="Proteomes" id="UP000265515"/>
    </source>
</evidence>
<feature type="region of interest" description="Disordered" evidence="1">
    <location>
        <begin position="131"/>
        <end position="194"/>
    </location>
</feature>
<dbReference type="EMBL" id="BFEA01000070">
    <property type="protein sequence ID" value="GBG66144.1"/>
    <property type="molecule type" value="Genomic_DNA"/>
</dbReference>